<dbReference type="SUPFAM" id="SSF55073">
    <property type="entry name" value="Nucleotide cyclase"/>
    <property type="match status" value="1"/>
</dbReference>
<dbReference type="PROSITE" id="PS50113">
    <property type="entry name" value="PAC"/>
    <property type="match status" value="1"/>
</dbReference>
<dbReference type="Gene3D" id="3.30.450.40">
    <property type="match status" value="1"/>
</dbReference>
<dbReference type="InterPro" id="IPR029016">
    <property type="entry name" value="GAF-like_dom_sf"/>
</dbReference>
<feature type="domain" description="PAS" evidence="5">
    <location>
        <begin position="337"/>
        <end position="409"/>
    </location>
</feature>
<feature type="domain" description="PAC" evidence="6">
    <location>
        <begin position="413"/>
        <end position="465"/>
    </location>
</feature>
<dbReference type="GO" id="GO:0000160">
    <property type="term" value="P:phosphorelay signal transduction system"/>
    <property type="evidence" value="ECO:0007669"/>
    <property type="project" value="InterPro"/>
</dbReference>
<dbReference type="PANTHER" id="PTHR44757:SF2">
    <property type="entry name" value="BIOFILM ARCHITECTURE MAINTENANCE PROTEIN MBAA"/>
    <property type="match status" value="1"/>
</dbReference>
<dbReference type="RefSeq" id="WP_124155578.1">
    <property type="nucleotide sequence ID" value="NZ_CAWOLW010000233.1"/>
</dbReference>
<dbReference type="PROSITE" id="PS50112">
    <property type="entry name" value="PAS"/>
    <property type="match status" value="2"/>
</dbReference>
<feature type="domain" description="EAL" evidence="7">
    <location>
        <begin position="794"/>
        <end position="1059"/>
    </location>
</feature>
<dbReference type="CDD" id="cd01948">
    <property type="entry name" value="EAL"/>
    <property type="match status" value="1"/>
</dbReference>
<evidence type="ECO:0000259" key="8">
    <source>
        <dbReference type="PROSITE" id="PS50887"/>
    </source>
</evidence>
<dbReference type="SMART" id="SM00448">
    <property type="entry name" value="REC"/>
    <property type="match status" value="1"/>
</dbReference>
<dbReference type="SUPFAM" id="SSF55785">
    <property type="entry name" value="PYP-like sensor domain (PAS domain)"/>
    <property type="match status" value="2"/>
</dbReference>
<dbReference type="InterPro" id="IPR043128">
    <property type="entry name" value="Rev_trsase/Diguanyl_cyclase"/>
</dbReference>
<dbReference type="PROSITE" id="PS50883">
    <property type="entry name" value="EAL"/>
    <property type="match status" value="1"/>
</dbReference>
<keyword evidence="3" id="KW-0597">Phosphoprotein</keyword>
<accession>A0A3N6R3L9</accession>
<dbReference type="AlphaFoldDB" id="A0A3N6R3L9"/>
<proteinExistence type="predicted"/>
<dbReference type="SUPFAM" id="SSF141868">
    <property type="entry name" value="EAL domain-like"/>
    <property type="match status" value="1"/>
</dbReference>
<dbReference type="InterPro" id="IPR000014">
    <property type="entry name" value="PAS"/>
</dbReference>
<dbReference type="Pfam" id="PF01590">
    <property type="entry name" value="GAF"/>
    <property type="match status" value="1"/>
</dbReference>
<dbReference type="PROSITE" id="PS50887">
    <property type="entry name" value="GGDEF"/>
    <property type="match status" value="1"/>
</dbReference>
<protein>
    <submittedName>
        <fullName evidence="9">EAL domain-containing protein</fullName>
    </submittedName>
</protein>
<evidence type="ECO:0000256" key="3">
    <source>
        <dbReference type="PROSITE-ProRule" id="PRU00169"/>
    </source>
</evidence>
<feature type="domain" description="Response regulatory" evidence="4">
    <location>
        <begin position="20"/>
        <end position="136"/>
    </location>
</feature>
<dbReference type="Gene3D" id="3.20.20.450">
    <property type="entry name" value="EAL domain"/>
    <property type="match status" value="1"/>
</dbReference>
<dbReference type="NCBIfam" id="TIGR00229">
    <property type="entry name" value="sensory_box"/>
    <property type="match status" value="2"/>
</dbReference>
<dbReference type="SMART" id="SM00065">
    <property type="entry name" value="GAF"/>
    <property type="match status" value="1"/>
</dbReference>
<dbReference type="PROSITE" id="PS50110">
    <property type="entry name" value="RESPONSE_REGULATORY"/>
    <property type="match status" value="1"/>
</dbReference>
<dbReference type="InterPro" id="IPR013655">
    <property type="entry name" value="PAS_fold_3"/>
</dbReference>
<dbReference type="Gene3D" id="3.30.450.20">
    <property type="entry name" value="PAS domain"/>
    <property type="match status" value="2"/>
</dbReference>
<evidence type="ECO:0000256" key="2">
    <source>
        <dbReference type="ARBA" id="ARBA00022777"/>
    </source>
</evidence>
<dbReference type="CDD" id="cd00130">
    <property type="entry name" value="PAS"/>
    <property type="match status" value="2"/>
</dbReference>
<dbReference type="Pfam" id="PF00072">
    <property type="entry name" value="Response_reg"/>
    <property type="match status" value="1"/>
</dbReference>
<keyword evidence="2" id="KW-0418">Kinase</keyword>
<dbReference type="InterPro" id="IPR011006">
    <property type="entry name" value="CheY-like_superfamily"/>
</dbReference>
<evidence type="ECO:0000259" key="5">
    <source>
        <dbReference type="PROSITE" id="PS50112"/>
    </source>
</evidence>
<dbReference type="NCBIfam" id="TIGR00254">
    <property type="entry name" value="GGDEF"/>
    <property type="match status" value="1"/>
</dbReference>
<dbReference type="CDD" id="cd01949">
    <property type="entry name" value="GGDEF"/>
    <property type="match status" value="1"/>
</dbReference>
<keyword evidence="1" id="KW-0808">Transferase</keyword>
<dbReference type="Gene3D" id="3.30.70.270">
    <property type="match status" value="1"/>
</dbReference>
<organism evidence="9 10">
    <name type="scientific">Okeania hirsuta</name>
    <dbReference type="NCBI Taxonomy" id="1458930"/>
    <lineage>
        <taxon>Bacteria</taxon>
        <taxon>Bacillati</taxon>
        <taxon>Cyanobacteriota</taxon>
        <taxon>Cyanophyceae</taxon>
        <taxon>Oscillatoriophycideae</taxon>
        <taxon>Oscillatoriales</taxon>
        <taxon>Microcoleaceae</taxon>
        <taxon>Okeania</taxon>
    </lineage>
</organism>
<dbReference type="InterPro" id="IPR001610">
    <property type="entry name" value="PAC"/>
</dbReference>
<dbReference type="InterPro" id="IPR001789">
    <property type="entry name" value="Sig_transdc_resp-reg_receiver"/>
</dbReference>
<evidence type="ECO:0000259" key="7">
    <source>
        <dbReference type="PROSITE" id="PS50883"/>
    </source>
</evidence>
<dbReference type="InterPro" id="IPR029787">
    <property type="entry name" value="Nucleotide_cyclase"/>
</dbReference>
<comment type="caution">
    <text evidence="9">The sequence shown here is derived from an EMBL/GenBank/DDBJ whole genome shotgun (WGS) entry which is preliminary data.</text>
</comment>
<dbReference type="Pfam" id="PF08447">
    <property type="entry name" value="PAS_3"/>
    <property type="match status" value="2"/>
</dbReference>
<gene>
    <name evidence="9" type="ORF">D5R40_29395</name>
</gene>
<dbReference type="SMART" id="SM00052">
    <property type="entry name" value="EAL"/>
    <property type="match status" value="1"/>
</dbReference>
<evidence type="ECO:0000259" key="6">
    <source>
        <dbReference type="PROSITE" id="PS50113"/>
    </source>
</evidence>
<dbReference type="Gene3D" id="3.40.50.2300">
    <property type="match status" value="1"/>
</dbReference>
<dbReference type="Pfam" id="PF00563">
    <property type="entry name" value="EAL"/>
    <property type="match status" value="1"/>
</dbReference>
<dbReference type="Proteomes" id="UP000269154">
    <property type="component" value="Unassembled WGS sequence"/>
</dbReference>
<feature type="modified residue" description="4-aspartylphosphate" evidence="3">
    <location>
        <position position="71"/>
    </location>
</feature>
<dbReference type="InterPro" id="IPR000700">
    <property type="entry name" value="PAS-assoc_C"/>
</dbReference>
<dbReference type="EMBL" id="RCBY01000308">
    <property type="protein sequence ID" value="RQH25109.1"/>
    <property type="molecule type" value="Genomic_DNA"/>
</dbReference>
<evidence type="ECO:0000256" key="1">
    <source>
        <dbReference type="ARBA" id="ARBA00022679"/>
    </source>
</evidence>
<dbReference type="SUPFAM" id="SSF52172">
    <property type="entry name" value="CheY-like"/>
    <property type="match status" value="1"/>
</dbReference>
<evidence type="ECO:0000313" key="9">
    <source>
        <dbReference type="EMBL" id="RQH25109.1"/>
    </source>
</evidence>
<feature type="domain" description="PAS" evidence="5">
    <location>
        <begin position="493"/>
        <end position="563"/>
    </location>
</feature>
<reference evidence="9 10" key="1">
    <citation type="journal article" date="2018" name="ACS Chem. Biol.">
        <title>Ketoreductase domain dysfunction expands chemodiversity: malyngamide biosynthesis in the cyanobacterium Okeania hirsuta.</title>
        <authorList>
            <person name="Moss N.A."/>
            <person name="Leao T."/>
            <person name="Rankin M."/>
            <person name="McCullough T.M."/>
            <person name="Qu P."/>
            <person name="Korobeynikov A."/>
            <person name="Smith J.L."/>
            <person name="Gerwick L."/>
            <person name="Gerwick W.H."/>
        </authorList>
    </citation>
    <scope>NUCLEOTIDE SEQUENCE [LARGE SCALE GENOMIC DNA]</scope>
    <source>
        <strain evidence="9 10">PAB10Feb10-1</strain>
    </source>
</reference>
<dbReference type="GO" id="GO:0016301">
    <property type="term" value="F:kinase activity"/>
    <property type="evidence" value="ECO:0007669"/>
    <property type="project" value="UniProtKB-KW"/>
</dbReference>
<sequence>MVERKHIEYQKIQKSSKELNLLIVEDVMKDLALIVNTLKSNGVKFTYNVAGSKLNYQRLLKDNVYDAILSDYYLADFDIFELLTLLQKLGQEVPVILITDCLQEEEAFECLKAGVDNYIFKDKLLSLSIILERAIAEFRSKKEQQRTIIKLQQQAQQEAIINRIVQGMRNTLLLDEVMQNTVEQLHEVLQVSHCIIVRLDYQKNINICHFNNTTVECENQVSFCYDVHQYYSELLTRGEQVKISKFDTTIDSEVKNLIDEFQVISVLITPLLYQDTYQGGIILGQCDQKREWTEDELSLLKSIANHCAIAIHQAELYQQAQIEIAQRKQVEEHLRKSQERYALAIEASHVGIWEWELQTNAIYVDPILKAMLGYEDWEVRNIMDDWHQLVHPEDREQVMAAKNAHLAGLTPKYEIEHRMQHKDRSYRWFFCCGVVIQNEKGITNKMIVTNTDITQYKHAEETVIASQQQLVGMMTLIRNITECKQAQQALQNNEVRFHALIENANDLILIIDAEGISRYISPSLIRVLGYIPEKTVGQGIFDLIHIDDLSLITHTFNKAIENPGISQPPIEYRVKHSNGYWCFFEGVVTNLLHDPAVEGIIVNSHDITQRKRIEEQLKHDALHDPLTHLPNRTLFMDRLEQTIKYAERRNNFSFAVLFIDLDRFKVINDSFGHSMGNQLIIAIAEQLKALVSPGDTVARLGADEFVILLEYISGISDATYIANRIHKQLTSPIILEGNEVFITASIGIALNSTNIGSAENILRDAEIAMQSAKNMGRGCYQIFCTSMHTQILKRLKLENNLQSALKNDLSQFVLNYQPIVSLSTNNITGFEALVRWQHPQLGLISPAEFIPVAEETGLIIHLGLWVLREACRQLRQWQNEFPNNYLLKMSVNLSVKQFAQADLIEQIDQILLETQLDGSNLKLEITESALIENYEFVTEKMSQLRGRNIELCIDDFGTGYSSLSYLHRFPMSTLKIDRSFVNRIGVANMISEGSIDPTEIIRSIITLSHNLGINVVAEGVETTEQVLQLQALKCEYGQGYLFSKPLDIAKATSLISTINYAEK</sequence>
<dbReference type="SMART" id="SM00091">
    <property type="entry name" value="PAS"/>
    <property type="match status" value="2"/>
</dbReference>
<dbReference type="InterPro" id="IPR052155">
    <property type="entry name" value="Biofilm_reg_signaling"/>
</dbReference>
<dbReference type="OrthoDB" id="425396at2"/>
<name>A0A3N6R3L9_9CYAN</name>
<dbReference type="SMART" id="SM00086">
    <property type="entry name" value="PAC"/>
    <property type="match status" value="2"/>
</dbReference>
<evidence type="ECO:0000259" key="4">
    <source>
        <dbReference type="PROSITE" id="PS50110"/>
    </source>
</evidence>
<feature type="domain" description="GGDEF" evidence="8">
    <location>
        <begin position="652"/>
        <end position="785"/>
    </location>
</feature>
<dbReference type="SMART" id="SM00267">
    <property type="entry name" value="GGDEF"/>
    <property type="match status" value="1"/>
</dbReference>
<dbReference type="InterPro" id="IPR000160">
    <property type="entry name" value="GGDEF_dom"/>
</dbReference>
<dbReference type="InterPro" id="IPR003018">
    <property type="entry name" value="GAF"/>
</dbReference>
<dbReference type="InterPro" id="IPR035919">
    <property type="entry name" value="EAL_sf"/>
</dbReference>
<dbReference type="CDD" id="cd00156">
    <property type="entry name" value="REC"/>
    <property type="match status" value="1"/>
</dbReference>
<evidence type="ECO:0000313" key="10">
    <source>
        <dbReference type="Proteomes" id="UP000269154"/>
    </source>
</evidence>
<dbReference type="Pfam" id="PF00990">
    <property type="entry name" value="GGDEF"/>
    <property type="match status" value="1"/>
</dbReference>
<dbReference type="InterPro" id="IPR001633">
    <property type="entry name" value="EAL_dom"/>
</dbReference>
<keyword evidence="10" id="KW-1185">Reference proteome</keyword>
<dbReference type="InterPro" id="IPR035965">
    <property type="entry name" value="PAS-like_dom_sf"/>
</dbReference>
<dbReference type="SUPFAM" id="SSF55781">
    <property type="entry name" value="GAF domain-like"/>
    <property type="match status" value="1"/>
</dbReference>
<dbReference type="PANTHER" id="PTHR44757">
    <property type="entry name" value="DIGUANYLATE CYCLASE DGCP"/>
    <property type="match status" value="1"/>
</dbReference>